<evidence type="ECO:0000313" key="2">
    <source>
        <dbReference type="EMBL" id="TFK49841.1"/>
    </source>
</evidence>
<protein>
    <recommendedName>
        <fullName evidence="4">F-box domain-containing protein</fullName>
    </recommendedName>
</protein>
<evidence type="ECO:0000256" key="1">
    <source>
        <dbReference type="SAM" id="MobiDB-lite"/>
    </source>
</evidence>
<feature type="compositionally biased region" description="Basic and acidic residues" evidence="1">
    <location>
        <begin position="584"/>
        <end position="593"/>
    </location>
</feature>
<name>A0A5C3N7Q8_9AGAM</name>
<feature type="compositionally biased region" description="Basic and acidic residues" evidence="1">
    <location>
        <begin position="504"/>
        <end position="531"/>
    </location>
</feature>
<keyword evidence="3" id="KW-1185">Reference proteome</keyword>
<dbReference type="EMBL" id="ML213515">
    <property type="protein sequence ID" value="TFK49841.1"/>
    <property type="molecule type" value="Genomic_DNA"/>
</dbReference>
<proteinExistence type="predicted"/>
<reference evidence="2 3" key="1">
    <citation type="journal article" date="2019" name="Nat. Ecol. Evol.">
        <title>Megaphylogeny resolves global patterns of mushroom evolution.</title>
        <authorList>
            <person name="Varga T."/>
            <person name="Krizsan K."/>
            <person name="Foldi C."/>
            <person name="Dima B."/>
            <person name="Sanchez-Garcia M."/>
            <person name="Sanchez-Ramirez S."/>
            <person name="Szollosi G.J."/>
            <person name="Szarkandi J.G."/>
            <person name="Papp V."/>
            <person name="Albert L."/>
            <person name="Andreopoulos W."/>
            <person name="Angelini C."/>
            <person name="Antonin V."/>
            <person name="Barry K.W."/>
            <person name="Bougher N.L."/>
            <person name="Buchanan P."/>
            <person name="Buyck B."/>
            <person name="Bense V."/>
            <person name="Catcheside P."/>
            <person name="Chovatia M."/>
            <person name="Cooper J."/>
            <person name="Damon W."/>
            <person name="Desjardin D."/>
            <person name="Finy P."/>
            <person name="Geml J."/>
            <person name="Haridas S."/>
            <person name="Hughes K."/>
            <person name="Justo A."/>
            <person name="Karasinski D."/>
            <person name="Kautmanova I."/>
            <person name="Kiss B."/>
            <person name="Kocsube S."/>
            <person name="Kotiranta H."/>
            <person name="LaButti K.M."/>
            <person name="Lechner B.E."/>
            <person name="Liimatainen K."/>
            <person name="Lipzen A."/>
            <person name="Lukacs Z."/>
            <person name="Mihaltcheva S."/>
            <person name="Morgado L.N."/>
            <person name="Niskanen T."/>
            <person name="Noordeloos M.E."/>
            <person name="Ohm R.A."/>
            <person name="Ortiz-Santana B."/>
            <person name="Ovrebo C."/>
            <person name="Racz N."/>
            <person name="Riley R."/>
            <person name="Savchenko A."/>
            <person name="Shiryaev A."/>
            <person name="Soop K."/>
            <person name="Spirin V."/>
            <person name="Szebenyi C."/>
            <person name="Tomsovsky M."/>
            <person name="Tulloss R.E."/>
            <person name="Uehling J."/>
            <person name="Grigoriev I.V."/>
            <person name="Vagvolgyi C."/>
            <person name="Papp T."/>
            <person name="Martin F.M."/>
            <person name="Miettinen O."/>
            <person name="Hibbett D.S."/>
            <person name="Nagy L.G."/>
        </authorList>
    </citation>
    <scope>NUCLEOTIDE SEQUENCE [LARGE SCALE GENOMIC DNA]</scope>
    <source>
        <strain evidence="2 3">OMC1185</strain>
    </source>
</reference>
<dbReference type="SUPFAM" id="SSF52047">
    <property type="entry name" value="RNI-like"/>
    <property type="match status" value="1"/>
</dbReference>
<organism evidence="2 3">
    <name type="scientific">Heliocybe sulcata</name>
    <dbReference type="NCBI Taxonomy" id="5364"/>
    <lineage>
        <taxon>Eukaryota</taxon>
        <taxon>Fungi</taxon>
        <taxon>Dikarya</taxon>
        <taxon>Basidiomycota</taxon>
        <taxon>Agaricomycotina</taxon>
        <taxon>Agaricomycetes</taxon>
        <taxon>Gloeophyllales</taxon>
        <taxon>Gloeophyllaceae</taxon>
        <taxon>Heliocybe</taxon>
    </lineage>
</organism>
<dbReference type="Gene3D" id="3.80.10.10">
    <property type="entry name" value="Ribonuclease Inhibitor"/>
    <property type="match status" value="1"/>
</dbReference>
<evidence type="ECO:0008006" key="4">
    <source>
        <dbReference type="Google" id="ProtNLM"/>
    </source>
</evidence>
<dbReference type="Proteomes" id="UP000305948">
    <property type="component" value="Unassembled WGS sequence"/>
</dbReference>
<dbReference type="AlphaFoldDB" id="A0A5C3N7Q8"/>
<gene>
    <name evidence="2" type="ORF">OE88DRAFT_1646237</name>
</gene>
<dbReference type="InterPro" id="IPR032675">
    <property type="entry name" value="LRR_dom_sf"/>
</dbReference>
<feature type="compositionally biased region" description="Acidic residues" evidence="1">
    <location>
        <begin position="606"/>
        <end position="628"/>
    </location>
</feature>
<evidence type="ECO:0000313" key="3">
    <source>
        <dbReference type="Proteomes" id="UP000305948"/>
    </source>
</evidence>
<dbReference type="OrthoDB" id="2866324at2759"/>
<dbReference type="STRING" id="5364.A0A5C3N7Q8"/>
<sequence>MYPAYQKPAYTAGNIPQDVMARVATFFQAGQVIEEGEAAPRSAWLSSASVCRSWADGFLASSATWAWIVIGSVASLAESISRSRKELLTVKGDLSKGEEDDNVTKISMVMAQADRLYSLCISSSSTVLQRSHHPNTQAGILTPCLKVLDMTMQGPDRTDFFRWFTGSQLRALRINGFHFSDFSSLLNASLMTLTELSLINIDWKPDLNEMMDLLDQMPQLEKLNLDVAVNWVQIGNNGVNLPFLRELTLHHLGVAEANLIQLLDTPILERISFGIVPNFAMDYIMTAIHSKIIQVSTKTAFQAGGLRSEKPGGRLQYMLAEDVASLTCVEQRPGLTLVFDGWDIAGEEVVAHIISFYVGECGSEVRHLTVDNVSLHANSALQVWWDILLRMPTVETLEISGQHTSVFAAGLCVPAHTGAPFDPLFPTLKSVEFVSAWFRPYTDVAARDIDYHLITRLVKPYQFCENSQKTTSLTIAESINFGEYEVRLLRDIFTVDGVNWDGKQDLRNPDYRLEDATVKDGDEEEHDRSVEIDEGDLGGAGDEADAPVHRNGDENFSDASQSGIEDDSRYETDNEEDCGGPMLDGKRDLHDPDSPLDVVPVKGKGEDEDNTAVESGEGDLEDVGDDVDTTVSPDGGESVSDEVERSLDDNYGYEADNEEE</sequence>
<feature type="region of interest" description="Disordered" evidence="1">
    <location>
        <begin position="504"/>
        <end position="660"/>
    </location>
</feature>
<accession>A0A5C3N7Q8</accession>